<evidence type="ECO:0000256" key="1">
    <source>
        <dbReference type="SAM" id="MobiDB-lite"/>
    </source>
</evidence>
<name>A0ABV9ULK8_9ACTN</name>
<feature type="compositionally biased region" description="Basic and acidic residues" evidence="1">
    <location>
        <begin position="152"/>
        <end position="188"/>
    </location>
</feature>
<keyword evidence="2" id="KW-0732">Signal</keyword>
<dbReference type="Proteomes" id="UP001595834">
    <property type="component" value="Unassembled WGS sequence"/>
</dbReference>
<accession>A0ABV9ULK8</accession>
<evidence type="ECO:0000313" key="4">
    <source>
        <dbReference type="Proteomes" id="UP001595834"/>
    </source>
</evidence>
<feature type="region of interest" description="Disordered" evidence="1">
    <location>
        <begin position="114"/>
        <end position="226"/>
    </location>
</feature>
<reference evidence="4" key="1">
    <citation type="journal article" date="2019" name="Int. J. Syst. Evol. Microbiol.">
        <title>The Global Catalogue of Microorganisms (GCM) 10K type strain sequencing project: providing services to taxonomists for standard genome sequencing and annotation.</title>
        <authorList>
            <consortium name="The Broad Institute Genomics Platform"/>
            <consortium name="The Broad Institute Genome Sequencing Center for Infectious Disease"/>
            <person name="Wu L."/>
            <person name="Ma J."/>
        </authorList>
    </citation>
    <scope>NUCLEOTIDE SEQUENCE [LARGE SCALE GENOMIC DNA]</scope>
    <source>
        <strain evidence="4">CCM 7224</strain>
    </source>
</reference>
<gene>
    <name evidence="3" type="ORF">ACFPFX_13645</name>
</gene>
<feature type="compositionally biased region" description="Basic and acidic residues" evidence="1">
    <location>
        <begin position="120"/>
        <end position="131"/>
    </location>
</feature>
<feature type="chain" id="PRO_5045496044" description="MYXO-CTERM domain-containing protein" evidence="2">
    <location>
        <begin position="26"/>
        <end position="258"/>
    </location>
</feature>
<organism evidence="3 4">
    <name type="scientific">Streptomyces mauvecolor</name>
    <dbReference type="NCBI Taxonomy" id="58345"/>
    <lineage>
        <taxon>Bacteria</taxon>
        <taxon>Bacillati</taxon>
        <taxon>Actinomycetota</taxon>
        <taxon>Actinomycetes</taxon>
        <taxon>Kitasatosporales</taxon>
        <taxon>Streptomycetaceae</taxon>
        <taxon>Streptomyces</taxon>
    </lineage>
</organism>
<proteinExistence type="predicted"/>
<feature type="compositionally biased region" description="Low complexity" evidence="1">
    <location>
        <begin position="189"/>
        <end position="205"/>
    </location>
</feature>
<keyword evidence="4" id="KW-1185">Reference proteome</keyword>
<evidence type="ECO:0000256" key="2">
    <source>
        <dbReference type="SAM" id="SignalP"/>
    </source>
</evidence>
<protein>
    <recommendedName>
        <fullName evidence="5">MYXO-CTERM domain-containing protein</fullName>
    </recommendedName>
</protein>
<evidence type="ECO:0008006" key="5">
    <source>
        <dbReference type="Google" id="ProtNLM"/>
    </source>
</evidence>
<dbReference type="EMBL" id="JBHSIZ010000016">
    <property type="protein sequence ID" value="MFC4957328.1"/>
    <property type="molecule type" value="Genomic_DNA"/>
</dbReference>
<dbReference type="RefSeq" id="WP_344377716.1">
    <property type="nucleotide sequence ID" value="NZ_BAAASQ010000018.1"/>
</dbReference>
<evidence type="ECO:0000313" key="3">
    <source>
        <dbReference type="EMBL" id="MFC4957328.1"/>
    </source>
</evidence>
<feature type="signal peptide" evidence="2">
    <location>
        <begin position="1"/>
        <end position="25"/>
    </location>
</feature>
<sequence>MRTARLLTSAVLASAAVLGPAVSHAYATYEPAASLELWPTSASPGTTVTASTTACGPAGRAAGDANTVGAGDFQMSGSPHKEALAGQFQVAPNATPGSFRIRVSCENGKVVDGRLTVTEPGDRDQKGRDKSWGAGDPQGGRDKSWGPGDPQGGRDKTPDWGDRRGQDKSWDWNDPRGNDQREHDKTGVTDKTGTTGNTGKTGNTWDGHDPRGHVKTGAGGSIGPDTTKIAAGAAVLAAAAVGSTWLLRRRASGAQGRG</sequence>
<comment type="caution">
    <text evidence="3">The sequence shown here is derived from an EMBL/GenBank/DDBJ whole genome shotgun (WGS) entry which is preliminary data.</text>
</comment>